<feature type="domain" description="Uncharacterized protein TP-0789" evidence="2">
    <location>
        <begin position="62"/>
        <end position="241"/>
    </location>
</feature>
<dbReference type="AlphaFoldDB" id="A0A1Y1RYK1"/>
<organism evidence="3 4">
    <name type="scientific">Marispirochaeta aestuarii</name>
    <dbReference type="NCBI Taxonomy" id="1963862"/>
    <lineage>
        <taxon>Bacteria</taxon>
        <taxon>Pseudomonadati</taxon>
        <taxon>Spirochaetota</taxon>
        <taxon>Spirochaetia</taxon>
        <taxon>Spirochaetales</taxon>
        <taxon>Spirochaetaceae</taxon>
        <taxon>Marispirochaeta</taxon>
    </lineage>
</organism>
<keyword evidence="1" id="KW-0732">Signal</keyword>
<protein>
    <submittedName>
        <fullName evidence="3">Outer membrane lipoprotein-sorting protein</fullName>
    </submittedName>
</protein>
<dbReference type="OrthoDB" id="9803781at2"/>
<dbReference type="Gene3D" id="2.50.20.10">
    <property type="entry name" value="Lipoprotein localisation LolA/LolB/LppX"/>
    <property type="match status" value="1"/>
</dbReference>
<keyword evidence="3" id="KW-0449">Lipoprotein</keyword>
<evidence type="ECO:0000259" key="2">
    <source>
        <dbReference type="Pfam" id="PF17131"/>
    </source>
</evidence>
<dbReference type="PANTHER" id="PTHR37507:SF2">
    <property type="entry name" value="SPORULATION PROTEIN YDCC"/>
    <property type="match status" value="1"/>
</dbReference>
<proteinExistence type="predicted"/>
<keyword evidence="4" id="KW-1185">Reference proteome</keyword>
<dbReference type="RefSeq" id="WP_083050855.1">
    <property type="nucleotide sequence ID" value="NZ_MWQY01000011.1"/>
</dbReference>
<feature type="chain" id="PRO_5012982675" evidence="1">
    <location>
        <begin position="19"/>
        <end position="242"/>
    </location>
</feature>
<accession>A0A1Y1RYK1</accession>
<dbReference type="InterPro" id="IPR052944">
    <property type="entry name" value="Sporulation_related"/>
</dbReference>
<comment type="caution">
    <text evidence="3">The sequence shown here is derived from an EMBL/GenBank/DDBJ whole genome shotgun (WGS) entry which is preliminary data.</text>
</comment>
<dbReference type="PANTHER" id="PTHR37507">
    <property type="entry name" value="SPORULATION PROTEIN YDCC"/>
    <property type="match status" value="1"/>
</dbReference>
<feature type="signal peptide" evidence="1">
    <location>
        <begin position="1"/>
        <end position="18"/>
    </location>
</feature>
<evidence type="ECO:0000313" key="3">
    <source>
        <dbReference type="EMBL" id="ORC34882.1"/>
    </source>
</evidence>
<gene>
    <name evidence="3" type="ORF">B4O97_11125</name>
</gene>
<dbReference type="STRING" id="1963862.B4O97_11125"/>
<evidence type="ECO:0000256" key="1">
    <source>
        <dbReference type="SAM" id="SignalP"/>
    </source>
</evidence>
<reference evidence="3 4" key="1">
    <citation type="submission" date="2017-03" db="EMBL/GenBank/DDBJ databases">
        <title>Draft Genome sequence of Marispirochaeta sp. strain JC444.</title>
        <authorList>
            <person name="Shivani Y."/>
            <person name="Subhash Y."/>
            <person name="Sasikala C."/>
            <person name="Ramana C."/>
        </authorList>
    </citation>
    <scope>NUCLEOTIDE SEQUENCE [LARGE SCALE GENOMIC DNA]</scope>
    <source>
        <strain evidence="3 4">JC444</strain>
    </source>
</reference>
<dbReference type="InterPro" id="IPR033399">
    <property type="entry name" value="TP_0789-like"/>
</dbReference>
<dbReference type="CDD" id="cd16329">
    <property type="entry name" value="LolA_like"/>
    <property type="match status" value="1"/>
</dbReference>
<evidence type="ECO:0000313" key="4">
    <source>
        <dbReference type="Proteomes" id="UP000192343"/>
    </source>
</evidence>
<dbReference type="EMBL" id="MWQY01000011">
    <property type="protein sequence ID" value="ORC34882.1"/>
    <property type="molecule type" value="Genomic_DNA"/>
</dbReference>
<name>A0A1Y1RYK1_9SPIO</name>
<dbReference type="Pfam" id="PF17131">
    <property type="entry name" value="LolA_like"/>
    <property type="match status" value="1"/>
</dbReference>
<dbReference type="Proteomes" id="UP000192343">
    <property type="component" value="Unassembled WGS sequence"/>
</dbReference>
<sequence>MRNILALLLMFSATLLNALGPDEIIRRLEENQIHETAYSEGRMITTDKYGSITRTFRSWARGEEDALIEFTSRGEEGQKILRTEDEIYLYFPDAEDVLRIQGSAMRDSVMDSDFSYEDMTGGKSLLDDYSAGMEGTETIDGNECYKIRLTAKRRSVPYHSQLLWIDSSRFTWLKGHKFSRSGSLLKEMKADEIKEIQGKFIPTRIRMEDKMKKDSSTELILDTLKLGISIDPGTFSLEELTW</sequence>